<evidence type="ECO:0000256" key="7">
    <source>
        <dbReference type="PIRSR" id="PIRSR029256-1"/>
    </source>
</evidence>
<evidence type="ECO:0000313" key="9">
    <source>
        <dbReference type="EMBL" id="MBK1792177.1"/>
    </source>
</evidence>
<dbReference type="GO" id="GO:0008757">
    <property type="term" value="F:S-adenosylmethionine-dependent methyltransferase activity"/>
    <property type="evidence" value="ECO:0007669"/>
    <property type="project" value="UniProtKB-UniRule"/>
</dbReference>
<dbReference type="GO" id="GO:0002130">
    <property type="term" value="P:wobble position ribose methylation"/>
    <property type="evidence" value="ECO:0007669"/>
    <property type="project" value="TreeGrafter"/>
</dbReference>
<keyword evidence="3 6" id="KW-0808">Transferase</keyword>
<dbReference type="EMBL" id="JAENIM010000044">
    <property type="protein sequence ID" value="MBK1792177.1"/>
    <property type="molecule type" value="Genomic_DNA"/>
</dbReference>
<feature type="binding site" evidence="6 7">
    <location>
        <position position="122"/>
    </location>
    <ligand>
        <name>S-adenosyl-L-methionine</name>
        <dbReference type="ChEBI" id="CHEBI:59789"/>
    </ligand>
</feature>
<dbReference type="Gene3D" id="3.40.1280.10">
    <property type="match status" value="1"/>
</dbReference>
<accession>A0A8J7MFQ2</accession>
<feature type="binding site" evidence="6 7">
    <location>
        <position position="131"/>
    </location>
    <ligand>
        <name>S-adenosyl-L-methionine</name>
        <dbReference type="ChEBI" id="CHEBI:59789"/>
    </ligand>
</feature>
<dbReference type="AlphaFoldDB" id="A0A8J7MFQ2"/>
<evidence type="ECO:0000256" key="3">
    <source>
        <dbReference type="ARBA" id="ARBA00022679"/>
    </source>
</evidence>
<evidence type="ECO:0000256" key="2">
    <source>
        <dbReference type="ARBA" id="ARBA00022603"/>
    </source>
</evidence>
<comment type="catalytic activity">
    <reaction evidence="6">
        <text>5-carboxymethylaminomethyluridine(34) in tRNA(Leu) + S-adenosyl-L-methionine = 5-carboxymethylaminomethyl-2'-O-methyluridine(34) in tRNA(Leu) + S-adenosyl-L-homocysteine + H(+)</text>
        <dbReference type="Rhea" id="RHEA:43088"/>
        <dbReference type="Rhea" id="RHEA-COMP:10333"/>
        <dbReference type="Rhea" id="RHEA-COMP:10334"/>
        <dbReference type="ChEBI" id="CHEBI:15378"/>
        <dbReference type="ChEBI" id="CHEBI:57856"/>
        <dbReference type="ChEBI" id="CHEBI:59789"/>
        <dbReference type="ChEBI" id="CHEBI:74508"/>
        <dbReference type="ChEBI" id="CHEBI:74511"/>
        <dbReference type="EC" id="2.1.1.207"/>
    </reaction>
</comment>
<dbReference type="GO" id="GO:0005737">
    <property type="term" value="C:cytoplasm"/>
    <property type="evidence" value="ECO:0007669"/>
    <property type="project" value="UniProtKB-SubCell"/>
</dbReference>
<comment type="caution">
    <text evidence="9">The sequence shown here is derived from an EMBL/GenBank/DDBJ whole genome shotgun (WGS) entry which is preliminary data.</text>
</comment>
<dbReference type="EC" id="2.1.1.207" evidence="6"/>
<feature type="binding site" evidence="6 7">
    <location>
        <position position="79"/>
    </location>
    <ligand>
        <name>S-adenosyl-L-methionine</name>
        <dbReference type="ChEBI" id="CHEBI:59789"/>
    </ligand>
</feature>
<keyword evidence="2 6" id="KW-0489">Methyltransferase</keyword>
<keyword evidence="4 6" id="KW-0949">S-adenosyl-L-methionine</keyword>
<dbReference type="PIRSF" id="PIRSF029256">
    <property type="entry name" value="SpoU_TrmH_prd"/>
    <property type="match status" value="1"/>
</dbReference>
<keyword evidence="1 6" id="KW-0963">Cytoplasm</keyword>
<feature type="domain" description="tRNA/rRNA methyltransferase SpoU type" evidence="8">
    <location>
        <begin position="2"/>
        <end position="143"/>
    </location>
</feature>
<name>A0A8J7MFQ2_9BACT</name>
<evidence type="ECO:0000256" key="4">
    <source>
        <dbReference type="ARBA" id="ARBA00022691"/>
    </source>
</evidence>
<dbReference type="Pfam" id="PF00588">
    <property type="entry name" value="SpoU_methylase"/>
    <property type="match status" value="1"/>
</dbReference>
<dbReference type="PANTHER" id="PTHR42971">
    <property type="entry name" value="TRNA (CYTIDINE(34)-2'-O)-METHYLTRANSFERASE"/>
    <property type="match status" value="1"/>
</dbReference>
<reference evidence="9" key="1">
    <citation type="submission" date="2021-01" db="EMBL/GenBank/DDBJ databases">
        <title>Modified the classification status of verrucomicrobia.</title>
        <authorList>
            <person name="Feng X."/>
        </authorList>
    </citation>
    <scope>NUCLEOTIDE SEQUENCE</scope>
    <source>
        <strain evidence="9">_KCTC 22039</strain>
    </source>
</reference>
<evidence type="ECO:0000256" key="5">
    <source>
        <dbReference type="ARBA" id="ARBA00022694"/>
    </source>
</evidence>
<comment type="function">
    <text evidence="6">Could methylate the ribose at the nucleotide 34 wobble position in tRNA.</text>
</comment>
<dbReference type="InterPro" id="IPR029028">
    <property type="entry name" value="Alpha/beta_knot_MTases"/>
</dbReference>
<evidence type="ECO:0000256" key="1">
    <source>
        <dbReference type="ARBA" id="ARBA00022490"/>
    </source>
</evidence>
<comment type="similarity">
    <text evidence="6">Belongs to the class IV-like SAM-binding methyltransferase superfamily. RNA methyltransferase TrmH family. TrmL subfamily.</text>
</comment>
<dbReference type="GO" id="GO:0003723">
    <property type="term" value="F:RNA binding"/>
    <property type="evidence" value="ECO:0007669"/>
    <property type="project" value="InterPro"/>
</dbReference>
<organism evidence="9 10">
    <name type="scientific">Persicirhabdus sediminis</name>
    <dbReference type="NCBI Taxonomy" id="454144"/>
    <lineage>
        <taxon>Bacteria</taxon>
        <taxon>Pseudomonadati</taxon>
        <taxon>Verrucomicrobiota</taxon>
        <taxon>Verrucomicrobiia</taxon>
        <taxon>Verrucomicrobiales</taxon>
        <taxon>Verrucomicrobiaceae</taxon>
        <taxon>Persicirhabdus</taxon>
    </lineage>
</organism>
<dbReference type="CDD" id="cd18094">
    <property type="entry name" value="SpoU-like_TrmL"/>
    <property type="match status" value="1"/>
</dbReference>
<protein>
    <recommendedName>
        <fullName evidence="6">Putative tRNA (cytidine(34)-2'-O)-methyltransferase</fullName>
        <ecNumber evidence="6">2.1.1.207</ecNumber>
    </recommendedName>
    <alternativeName>
        <fullName evidence="6">tRNA (cytidine/uridine-2'-O-)-methyltransferase</fullName>
    </alternativeName>
</protein>
<evidence type="ECO:0000313" key="10">
    <source>
        <dbReference type="Proteomes" id="UP000624703"/>
    </source>
</evidence>
<keyword evidence="10" id="KW-1185">Reference proteome</keyword>
<dbReference type="GO" id="GO:0042802">
    <property type="term" value="F:identical protein binding"/>
    <property type="evidence" value="ECO:0007669"/>
    <property type="project" value="UniProtKB-ARBA"/>
</dbReference>
<dbReference type="SUPFAM" id="SSF75217">
    <property type="entry name" value="alpha/beta knot"/>
    <property type="match status" value="1"/>
</dbReference>
<dbReference type="FunFam" id="3.40.1280.10:FF:000002">
    <property type="entry name" value="Peptidylprolyl isomerase"/>
    <property type="match status" value="1"/>
</dbReference>
<dbReference type="InterPro" id="IPR001537">
    <property type="entry name" value="SpoU_MeTrfase"/>
</dbReference>
<keyword evidence="5 6" id="KW-0819">tRNA processing</keyword>
<evidence type="ECO:0000256" key="6">
    <source>
        <dbReference type="HAMAP-Rule" id="MF_01885"/>
    </source>
</evidence>
<evidence type="ECO:0000259" key="8">
    <source>
        <dbReference type="Pfam" id="PF00588"/>
    </source>
</evidence>
<comment type="subcellular location">
    <subcellularLocation>
        <location evidence="6">Cytoplasm</location>
    </subcellularLocation>
</comment>
<dbReference type="PANTHER" id="PTHR42971:SF1">
    <property type="entry name" value="TRNA (CYTIDINE(34)-2'-O)-METHYLTRANSFERASE"/>
    <property type="match status" value="1"/>
</dbReference>
<dbReference type="InterPro" id="IPR016914">
    <property type="entry name" value="TrmL"/>
</dbReference>
<dbReference type="Proteomes" id="UP000624703">
    <property type="component" value="Unassembled WGS sequence"/>
</dbReference>
<dbReference type="RefSeq" id="WP_200312192.1">
    <property type="nucleotide sequence ID" value="NZ_JAENIM010000044.1"/>
</dbReference>
<proteinExistence type="inferred from homology"/>
<gene>
    <name evidence="9" type="ORF">JIN82_13530</name>
</gene>
<dbReference type="GO" id="GO:0008175">
    <property type="term" value="F:tRNA methyltransferase activity"/>
    <property type="evidence" value="ECO:0007669"/>
    <property type="project" value="UniProtKB-UniRule"/>
</dbReference>
<dbReference type="InterPro" id="IPR029026">
    <property type="entry name" value="tRNA_m1G_MTases_N"/>
</dbReference>
<sequence length="151" mass="17104">MFQIVLHNPEIPHNAGAAGRLSLATGATLHLIEPLGFSLDEKAVRRAGLDYWKEVDLHVWPSWENFLENLPAESRLFYLTTKTKHAHWDHQFEKGDYLVFGCETRGLPEPILHANPDRCLTIPMQENSTRSLNLSTAIAIVLFEGMRQVSS</sequence>
<dbReference type="HAMAP" id="MF_01885">
    <property type="entry name" value="tRNA_methyltr_TrmL"/>
    <property type="match status" value="1"/>
</dbReference>
<comment type="catalytic activity">
    <reaction evidence="6">
        <text>cytidine(34) in tRNA + S-adenosyl-L-methionine = 2'-O-methylcytidine(34) in tRNA + S-adenosyl-L-homocysteine + H(+)</text>
        <dbReference type="Rhea" id="RHEA:43084"/>
        <dbReference type="Rhea" id="RHEA-COMP:10331"/>
        <dbReference type="Rhea" id="RHEA-COMP:10332"/>
        <dbReference type="ChEBI" id="CHEBI:15378"/>
        <dbReference type="ChEBI" id="CHEBI:57856"/>
        <dbReference type="ChEBI" id="CHEBI:59789"/>
        <dbReference type="ChEBI" id="CHEBI:74495"/>
        <dbReference type="ChEBI" id="CHEBI:82748"/>
        <dbReference type="EC" id="2.1.1.207"/>
    </reaction>
</comment>
<feature type="binding site" evidence="6 7">
    <location>
        <position position="101"/>
    </location>
    <ligand>
        <name>S-adenosyl-L-methionine</name>
        <dbReference type="ChEBI" id="CHEBI:59789"/>
    </ligand>
</feature>